<accession>A0A7S0ZVR5</accession>
<sequence length="241" mass="26832">MSNDGFALSEYVTPVVDRNPLVEFGTMSKAPKEKGSHFKQVIQAGLRVPGPDHYKKDILEKSFTSNCKGGGFSKLSRSWNKHPSTPAVGQYKTENDHTTPRILGGSCPKKERGCHHFDEAVYHSKTSPAFAKYNADPVKNRVKVMSFTTPKTEARLTKKVSPIGPGFYNPNYVADENIPAYTAPKEPLRSFIDADVKRSKSLPAPGHVGIPEPKNHNLEGKRNHIMRMLHDRDCPPRPTAR</sequence>
<proteinExistence type="predicted"/>
<feature type="region of interest" description="Disordered" evidence="1">
    <location>
        <begin position="78"/>
        <end position="97"/>
    </location>
</feature>
<evidence type="ECO:0000313" key="2">
    <source>
        <dbReference type="EMBL" id="CAD8834142.1"/>
    </source>
</evidence>
<gene>
    <name evidence="2" type="ORF">NSCI0253_LOCUS8490</name>
</gene>
<protein>
    <submittedName>
        <fullName evidence="2">Uncharacterized protein</fullName>
    </submittedName>
</protein>
<evidence type="ECO:0000256" key="1">
    <source>
        <dbReference type="SAM" id="MobiDB-lite"/>
    </source>
</evidence>
<reference evidence="2" key="1">
    <citation type="submission" date="2021-01" db="EMBL/GenBank/DDBJ databases">
        <authorList>
            <person name="Corre E."/>
            <person name="Pelletier E."/>
            <person name="Niang G."/>
            <person name="Scheremetjew M."/>
            <person name="Finn R."/>
            <person name="Kale V."/>
            <person name="Holt S."/>
            <person name="Cochrane G."/>
            <person name="Meng A."/>
            <person name="Brown T."/>
            <person name="Cohen L."/>
        </authorList>
    </citation>
    <scope>NUCLEOTIDE SEQUENCE</scope>
</reference>
<name>A0A7S0ZVR5_NOCSC</name>
<organism evidence="2">
    <name type="scientific">Noctiluca scintillans</name>
    <name type="common">Sea sparkle</name>
    <name type="synonym">Red tide dinoflagellate</name>
    <dbReference type="NCBI Taxonomy" id="2966"/>
    <lineage>
        <taxon>Eukaryota</taxon>
        <taxon>Sar</taxon>
        <taxon>Alveolata</taxon>
        <taxon>Dinophyceae</taxon>
        <taxon>Noctilucales</taxon>
        <taxon>Noctilucaceae</taxon>
        <taxon>Noctiluca</taxon>
    </lineage>
</organism>
<dbReference type="AlphaFoldDB" id="A0A7S0ZVR5"/>
<dbReference type="EMBL" id="HBFQ01012130">
    <property type="protein sequence ID" value="CAD8834142.1"/>
    <property type="molecule type" value="Transcribed_RNA"/>
</dbReference>